<dbReference type="InParanoid" id="A0A078AKU2"/>
<organism evidence="2 3">
    <name type="scientific">Stylonychia lemnae</name>
    <name type="common">Ciliate</name>
    <dbReference type="NCBI Taxonomy" id="5949"/>
    <lineage>
        <taxon>Eukaryota</taxon>
        <taxon>Sar</taxon>
        <taxon>Alveolata</taxon>
        <taxon>Ciliophora</taxon>
        <taxon>Intramacronucleata</taxon>
        <taxon>Spirotrichea</taxon>
        <taxon>Stichotrichia</taxon>
        <taxon>Sporadotrichida</taxon>
        <taxon>Oxytrichidae</taxon>
        <taxon>Stylonychinae</taxon>
        <taxon>Stylonychia</taxon>
    </lineage>
</organism>
<sequence>MINVDKISKQRQTEKNQAYQSQIQENRIILVPIVDQQNEQNQTFPQNDKLYEEVEEEQVRFEDYQNSVVVQNLRRNAKASFDRLLELNKQALERNQNYQDEEVKYYETHNKLLILKLGQLYQENLKEKDMSLKQQQEFYEQLQNKRDQFSEQNYAYNEIKEYQYNLLPSGQPVLDQELDNIDENSLQMLEDFSKQMNIYCTENVIPQIGQMDLKIKSNLKDTKKQILSNYEDIIVGFVRTLNYSYFNQKQKDRIRSLENSMENIQELKSEIYLRHQQQSKEQDVLVTNKIEEIIYSDFIGYQREYNSHLETLQAEVYGLCTVFERISNIYQTDYSVQLKKFIYQTQRDLYEGKSDENERQKLFHHLTFDNQDLLGYNLVKNIGQKHHAQPCNLQKSFDDIYERVLFNLFVRQNNIPLYLYGKLQLFFGRRILNNLKKDYLDRYLEKSEDSAFTRQLKLLKYTQQQVEEGNLQSALYTMDQYDKNVRIQFDDWYKQVQERVHTQELIEILRVHAEYVKEQGLHQFIKDTEI</sequence>
<dbReference type="AlphaFoldDB" id="A0A078AKU2"/>
<feature type="coiled-coil region" evidence="1">
    <location>
        <begin position="125"/>
        <end position="152"/>
    </location>
</feature>
<dbReference type="Proteomes" id="UP000039865">
    <property type="component" value="Unassembled WGS sequence"/>
</dbReference>
<dbReference type="EMBL" id="CCKQ01011283">
    <property type="protein sequence ID" value="CDW82824.1"/>
    <property type="molecule type" value="Genomic_DNA"/>
</dbReference>
<feature type="coiled-coil region" evidence="1">
    <location>
        <begin position="47"/>
        <end position="101"/>
    </location>
</feature>
<name>A0A078AKU2_STYLE</name>
<protein>
    <submittedName>
        <fullName evidence="2">Uncharacterized protein</fullName>
    </submittedName>
</protein>
<dbReference type="OrthoDB" id="297929at2759"/>
<accession>A0A078AKU2</accession>
<proteinExistence type="predicted"/>
<reference evidence="2 3" key="1">
    <citation type="submission" date="2014-06" db="EMBL/GenBank/DDBJ databases">
        <authorList>
            <person name="Swart Estienne"/>
        </authorList>
    </citation>
    <scope>NUCLEOTIDE SEQUENCE [LARGE SCALE GENOMIC DNA]</scope>
    <source>
        <strain evidence="2 3">130c</strain>
    </source>
</reference>
<keyword evidence="1" id="KW-0175">Coiled coil</keyword>
<evidence type="ECO:0000313" key="3">
    <source>
        <dbReference type="Proteomes" id="UP000039865"/>
    </source>
</evidence>
<evidence type="ECO:0000256" key="1">
    <source>
        <dbReference type="SAM" id="Coils"/>
    </source>
</evidence>
<keyword evidence="3" id="KW-1185">Reference proteome</keyword>
<gene>
    <name evidence="2" type="primary">Contig11979.g12812</name>
    <name evidence="2" type="ORF">STYLEM_11859</name>
</gene>
<evidence type="ECO:0000313" key="2">
    <source>
        <dbReference type="EMBL" id="CDW82824.1"/>
    </source>
</evidence>